<evidence type="ECO:0000256" key="1">
    <source>
        <dbReference type="ARBA" id="ARBA00022723"/>
    </source>
</evidence>
<dbReference type="InterPro" id="IPR001841">
    <property type="entry name" value="Znf_RING"/>
</dbReference>
<evidence type="ECO:0000256" key="2">
    <source>
        <dbReference type="ARBA" id="ARBA00022771"/>
    </source>
</evidence>
<accession>A0A8H6J143</accession>
<feature type="region of interest" description="Disordered" evidence="5">
    <location>
        <begin position="80"/>
        <end position="99"/>
    </location>
</feature>
<keyword evidence="1" id="KW-0479">Metal-binding</keyword>
<dbReference type="SMART" id="SM00184">
    <property type="entry name" value="RING"/>
    <property type="match status" value="1"/>
</dbReference>
<gene>
    <name evidence="8" type="ORF">CSOJ01_10150</name>
</gene>
<protein>
    <recommendedName>
        <fullName evidence="7">RING-type domain-containing protein</fullName>
    </recommendedName>
</protein>
<dbReference type="Pfam" id="PF13639">
    <property type="entry name" value="zf-RING_2"/>
    <property type="match status" value="1"/>
</dbReference>
<keyword evidence="6" id="KW-0472">Membrane</keyword>
<keyword evidence="6" id="KW-1133">Transmembrane helix</keyword>
<dbReference type="Proteomes" id="UP000652219">
    <property type="component" value="Unassembled WGS sequence"/>
</dbReference>
<feature type="domain" description="RING-type" evidence="7">
    <location>
        <begin position="114"/>
        <end position="154"/>
    </location>
</feature>
<name>A0A8H6J143_9PEZI</name>
<comment type="caution">
    <text evidence="8">The sequence shown here is derived from an EMBL/GenBank/DDBJ whole genome shotgun (WGS) entry which is preliminary data.</text>
</comment>
<evidence type="ECO:0000259" key="7">
    <source>
        <dbReference type="PROSITE" id="PS50089"/>
    </source>
</evidence>
<dbReference type="SUPFAM" id="SSF57850">
    <property type="entry name" value="RING/U-box"/>
    <property type="match status" value="1"/>
</dbReference>
<organism evidence="8 9">
    <name type="scientific">Colletotrichum sojae</name>
    <dbReference type="NCBI Taxonomy" id="2175907"/>
    <lineage>
        <taxon>Eukaryota</taxon>
        <taxon>Fungi</taxon>
        <taxon>Dikarya</taxon>
        <taxon>Ascomycota</taxon>
        <taxon>Pezizomycotina</taxon>
        <taxon>Sordariomycetes</taxon>
        <taxon>Hypocreomycetidae</taxon>
        <taxon>Glomerellales</taxon>
        <taxon>Glomerellaceae</taxon>
        <taxon>Colletotrichum</taxon>
        <taxon>Colletotrichum orchidearum species complex</taxon>
    </lineage>
</organism>
<evidence type="ECO:0000256" key="4">
    <source>
        <dbReference type="PROSITE-ProRule" id="PRU00175"/>
    </source>
</evidence>
<reference evidence="8 9" key="1">
    <citation type="journal article" date="2020" name="Phytopathology">
        <title>Genome Sequence Resources of Colletotrichum truncatum, C. plurivorum, C. musicola, and C. sojae: Four Species Pathogenic to Soybean (Glycine max).</title>
        <authorList>
            <person name="Rogerio F."/>
            <person name="Boufleur T.R."/>
            <person name="Ciampi-Guillardi M."/>
            <person name="Sukno S.A."/>
            <person name="Thon M.R."/>
            <person name="Massola Junior N.S."/>
            <person name="Baroncelli R."/>
        </authorList>
    </citation>
    <scope>NUCLEOTIDE SEQUENCE [LARGE SCALE GENOMIC DNA]</scope>
    <source>
        <strain evidence="8 9">LFN0009</strain>
    </source>
</reference>
<keyword evidence="6" id="KW-0812">Transmembrane</keyword>
<dbReference type="GO" id="GO:0006511">
    <property type="term" value="P:ubiquitin-dependent protein catabolic process"/>
    <property type="evidence" value="ECO:0007669"/>
    <property type="project" value="TreeGrafter"/>
</dbReference>
<dbReference type="InterPro" id="IPR013083">
    <property type="entry name" value="Znf_RING/FYVE/PHD"/>
</dbReference>
<dbReference type="InterPro" id="IPR051826">
    <property type="entry name" value="E3_ubiquitin-ligase_domain"/>
</dbReference>
<dbReference type="AlphaFoldDB" id="A0A8H6J143"/>
<dbReference type="PANTHER" id="PTHR22765">
    <property type="entry name" value="RING FINGER AND PROTEASE ASSOCIATED DOMAIN-CONTAINING"/>
    <property type="match status" value="1"/>
</dbReference>
<dbReference type="GO" id="GO:0005737">
    <property type="term" value="C:cytoplasm"/>
    <property type="evidence" value="ECO:0007669"/>
    <property type="project" value="TreeGrafter"/>
</dbReference>
<dbReference type="Gene3D" id="3.30.40.10">
    <property type="entry name" value="Zinc/RING finger domain, C3HC4 (zinc finger)"/>
    <property type="match status" value="1"/>
</dbReference>
<evidence type="ECO:0000256" key="6">
    <source>
        <dbReference type="SAM" id="Phobius"/>
    </source>
</evidence>
<dbReference type="EMBL" id="WIGN01000207">
    <property type="protein sequence ID" value="KAF6804490.1"/>
    <property type="molecule type" value="Genomic_DNA"/>
</dbReference>
<evidence type="ECO:0000256" key="5">
    <source>
        <dbReference type="SAM" id="MobiDB-lite"/>
    </source>
</evidence>
<dbReference type="GO" id="GO:0008270">
    <property type="term" value="F:zinc ion binding"/>
    <property type="evidence" value="ECO:0007669"/>
    <property type="project" value="UniProtKB-KW"/>
</dbReference>
<dbReference type="PROSITE" id="PS00518">
    <property type="entry name" value="ZF_RING_1"/>
    <property type="match status" value="1"/>
</dbReference>
<dbReference type="PANTHER" id="PTHR22765:SF416">
    <property type="entry name" value="E3 UBIQUITIN-PROTEIN LIGASE GODZILLA"/>
    <property type="match status" value="1"/>
</dbReference>
<keyword evidence="9" id="KW-1185">Reference proteome</keyword>
<dbReference type="PROSITE" id="PS50089">
    <property type="entry name" value="ZF_RING_2"/>
    <property type="match status" value="1"/>
</dbReference>
<evidence type="ECO:0000313" key="8">
    <source>
        <dbReference type="EMBL" id="KAF6804490.1"/>
    </source>
</evidence>
<keyword evidence="3" id="KW-0862">Zinc</keyword>
<keyword evidence="2 4" id="KW-0863">Zinc-finger</keyword>
<evidence type="ECO:0000313" key="9">
    <source>
        <dbReference type="Proteomes" id="UP000652219"/>
    </source>
</evidence>
<feature type="transmembrane region" description="Helical" evidence="6">
    <location>
        <begin position="26"/>
        <end position="46"/>
    </location>
</feature>
<evidence type="ECO:0000256" key="3">
    <source>
        <dbReference type="ARBA" id="ARBA00022833"/>
    </source>
</evidence>
<proteinExistence type="predicted"/>
<dbReference type="InterPro" id="IPR017907">
    <property type="entry name" value="Znf_RING_CS"/>
</dbReference>
<sequence>MSPTGTPDASSTTPAQAWEPAKQPSAVAAALCVAFALLTGLILYLFGWKKLLARRRTASAASAVAEEQISLRALRDLRDQDRSTRPLTRPPTAKLARSKYDDDDGRFTLPTTMCPVCLDDFAAGTLVGRLPCGHVFCSECIELWLMKHAATCPIWYGLDQQHPFPSA</sequence>
<dbReference type="GO" id="GO:0061630">
    <property type="term" value="F:ubiquitin protein ligase activity"/>
    <property type="evidence" value="ECO:0007669"/>
    <property type="project" value="TreeGrafter"/>
</dbReference>